<dbReference type="Gene3D" id="3.40.50.1820">
    <property type="entry name" value="alpha/beta hydrolase"/>
    <property type="match status" value="1"/>
</dbReference>
<dbReference type="KEGG" id="gtt:GUITHDRAFT_42624"/>
<gene>
    <name evidence="2" type="ORF">GUITHDRAFT_42624</name>
</gene>
<dbReference type="STRING" id="905079.L1J5I0"/>
<dbReference type="AlphaFoldDB" id="L1J5I0"/>
<evidence type="ECO:0000313" key="2">
    <source>
        <dbReference type="EMBL" id="EKX43330.1"/>
    </source>
</evidence>
<dbReference type="RefSeq" id="XP_005830310.1">
    <property type="nucleotide sequence ID" value="XM_005830253.1"/>
</dbReference>
<reference evidence="4" key="2">
    <citation type="submission" date="2012-11" db="EMBL/GenBank/DDBJ databases">
        <authorList>
            <person name="Kuo A."/>
            <person name="Curtis B.A."/>
            <person name="Tanifuji G."/>
            <person name="Burki F."/>
            <person name="Gruber A."/>
            <person name="Irimia M."/>
            <person name="Maruyama S."/>
            <person name="Arias M.C."/>
            <person name="Ball S.G."/>
            <person name="Gile G.H."/>
            <person name="Hirakawa Y."/>
            <person name="Hopkins J.F."/>
            <person name="Rensing S.A."/>
            <person name="Schmutz J."/>
            <person name="Symeonidi A."/>
            <person name="Elias M."/>
            <person name="Eveleigh R.J."/>
            <person name="Herman E.K."/>
            <person name="Klute M.J."/>
            <person name="Nakayama T."/>
            <person name="Obornik M."/>
            <person name="Reyes-Prieto A."/>
            <person name="Armbrust E.V."/>
            <person name="Aves S.J."/>
            <person name="Beiko R.G."/>
            <person name="Coutinho P."/>
            <person name="Dacks J.B."/>
            <person name="Durnford D.G."/>
            <person name="Fast N.M."/>
            <person name="Green B.R."/>
            <person name="Grisdale C."/>
            <person name="Hempe F."/>
            <person name="Henrissat B."/>
            <person name="Hoppner M.P."/>
            <person name="Ishida K.-I."/>
            <person name="Kim E."/>
            <person name="Koreny L."/>
            <person name="Kroth P.G."/>
            <person name="Liu Y."/>
            <person name="Malik S.-B."/>
            <person name="Maier U.G."/>
            <person name="McRose D."/>
            <person name="Mock T."/>
            <person name="Neilson J.A."/>
            <person name="Onodera N.T."/>
            <person name="Poole A.M."/>
            <person name="Pritham E.J."/>
            <person name="Richards T.A."/>
            <person name="Rocap G."/>
            <person name="Roy S.W."/>
            <person name="Sarai C."/>
            <person name="Schaack S."/>
            <person name="Shirato S."/>
            <person name="Slamovits C.H."/>
            <person name="Spencer D.F."/>
            <person name="Suzuki S."/>
            <person name="Worden A.Z."/>
            <person name="Zauner S."/>
            <person name="Barry K."/>
            <person name="Bell C."/>
            <person name="Bharti A.K."/>
            <person name="Crow J.A."/>
            <person name="Grimwood J."/>
            <person name="Kramer R."/>
            <person name="Lindquist E."/>
            <person name="Lucas S."/>
            <person name="Salamov A."/>
            <person name="McFadden G.I."/>
            <person name="Lane C.E."/>
            <person name="Keeling P.J."/>
            <person name="Gray M.W."/>
            <person name="Grigoriev I.V."/>
            <person name="Archibald J.M."/>
        </authorList>
    </citation>
    <scope>NUCLEOTIDE SEQUENCE</scope>
    <source>
        <strain evidence="4">CCMP2712</strain>
    </source>
</reference>
<reference evidence="3" key="3">
    <citation type="submission" date="2016-03" db="UniProtKB">
        <authorList>
            <consortium name="EnsemblProtists"/>
        </authorList>
    </citation>
    <scope>IDENTIFICATION</scope>
</reference>
<dbReference type="Pfam" id="PF00561">
    <property type="entry name" value="Abhydrolase_1"/>
    <property type="match status" value="1"/>
</dbReference>
<organism evidence="2">
    <name type="scientific">Guillardia theta (strain CCMP2712)</name>
    <name type="common">Cryptophyte</name>
    <dbReference type="NCBI Taxonomy" id="905079"/>
    <lineage>
        <taxon>Eukaryota</taxon>
        <taxon>Cryptophyceae</taxon>
        <taxon>Pyrenomonadales</taxon>
        <taxon>Geminigeraceae</taxon>
        <taxon>Guillardia</taxon>
    </lineage>
</organism>
<dbReference type="GeneID" id="17299918"/>
<evidence type="ECO:0000259" key="1">
    <source>
        <dbReference type="Pfam" id="PF00561"/>
    </source>
</evidence>
<evidence type="ECO:0000313" key="4">
    <source>
        <dbReference type="Proteomes" id="UP000011087"/>
    </source>
</evidence>
<keyword evidence="4" id="KW-1185">Reference proteome</keyword>
<dbReference type="eggNOG" id="ENOG502RZTA">
    <property type="taxonomic scope" value="Eukaryota"/>
</dbReference>
<reference evidence="2 4" key="1">
    <citation type="journal article" date="2012" name="Nature">
        <title>Algal genomes reveal evolutionary mosaicism and the fate of nucleomorphs.</title>
        <authorList>
            <consortium name="DOE Joint Genome Institute"/>
            <person name="Curtis B.A."/>
            <person name="Tanifuji G."/>
            <person name="Burki F."/>
            <person name="Gruber A."/>
            <person name="Irimia M."/>
            <person name="Maruyama S."/>
            <person name="Arias M.C."/>
            <person name="Ball S.G."/>
            <person name="Gile G.H."/>
            <person name="Hirakawa Y."/>
            <person name="Hopkins J.F."/>
            <person name="Kuo A."/>
            <person name="Rensing S.A."/>
            <person name="Schmutz J."/>
            <person name="Symeonidi A."/>
            <person name="Elias M."/>
            <person name="Eveleigh R.J."/>
            <person name="Herman E.K."/>
            <person name="Klute M.J."/>
            <person name="Nakayama T."/>
            <person name="Obornik M."/>
            <person name="Reyes-Prieto A."/>
            <person name="Armbrust E.V."/>
            <person name="Aves S.J."/>
            <person name="Beiko R.G."/>
            <person name="Coutinho P."/>
            <person name="Dacks J.B."/>
            <person name="Durnford D.G."/>
            <person name="Fast N.M."/>
            <person name="Green B.R."/>
            <person name="Grisdale C.J."/>
            <person name="Hempel F."/>
            <person name="Henrissat B."/>
            <person name="Hoppner M.P."/>
            <person name="Ishida K."/>
            <person name="Kim E."/>
            <person name="Koreny L."/>
            <person name="Kroth P.G."/>
            <person name="Liu Y."/>
            <person name="Malik S.B."/>
            <person name="Maier U.G."/>
            <person name="McRose D."/>
            <person name="Mock T."/>
            <person name="Neilson J.A."/>
            <person name="Onodera N.T."/>
            <person name="Poole A.M."/>
            <person name="Pritham E.J."/>
            <person name="Richards T.A."/>
            <person name="Rocap G."/>
            <person name="Roy S.W."/>
            <person name="Sarai C."/>
            <person name="Schaack S."/>
            <person name="Shirato S."/>
            <person name="Slamovits C.H."/>
            <person name="Spencer D.F."/>
            <person name="Suzuki S."/>
            <person name="Worden A.Z."/>
            <person name="Zauner S."/>
            <person name="Barry K."/>
            <person name="Bell C."/>
            <person name="Bharti A.K."/>
            <person name="Crow J.A."/>
            <person name="Grimwood J."/>
            <person name="Kramer R."/>
            <person name="Lindquist E."/>
            <person name="Lucas S."/>
            <person name="Salamov A."/>
            <person name="McFadden G.I."/>
            <person name="Lane C.E."/>
            <person name="Keeling P.J."/>
            <person name="Gray M.W."/>
            <person name="Grigoriev I.V."/>
            <person name="Archibald J.M."/>
        </authorList>
    </citation>
    <scope>NUCLEOTIDE SEQUENCE</scope>
    <source>
        <strain evidence="2 4">CCMP2712</strain>
    </source>
</reference>
<sequence length="231" mass="25723">IVLLHGWSGSMEYFKENAALQSLGQKGLRVVRYDHRFHGRSDKPDHGMHVARLAADLRDVMQQLDLSDVTLVGTSMGAAVIWSYIELFGSDKISKAVVVDQAPLQNKLDDWSFGSKGCYDEKTLKNLQNELANNFSAFAQGNYDCCVSIPLSEDLKKLVIDETLLCSGPQLGRLMADHTQLDWRSLLPTIEIPFLNCVGGNSGCFPLEGTRRVGELMKSCKTVTFKEANHW</sequence>
<dbReference type="PANTHER" id="PTHR43194:SF2">
    <property type="entry name" value="PEROXISOMAL MEMBRANE PROTEIN LPX1"/>
    <property type="match status" value="1"/>
</dbReference>
<dbReference type="HOGENOM" id="CLU_020336_12_0_1"/>
<proteinExistence type="predicted"/>
<dbReference type="Proteomes" id="UP000011087">
    <property type="component" value="Unassembled WGS sequence"/>
</dbReference>
<dbReference type="EMBL" id="JH993011">
    <property type="protein sequence ID" value="EKX43330.1"/>
    <property type="molecule type" value="Genomic_DNA"/>
</dbReference>
<dbReference type="InterPro" id="IPR000073">
    <property type="entry name" value="AB_hydrolase_1"/>
</dbReference>
<protein>
    <recommendedName>
        <fullName evidence="1">AB hydrolase-1 domain-containing protein</fullName>
    </recommendedName>
</protein>
<evidence type="ECO:0000313" key="3">
    <source>
        <dbReference type="EnsemblProtists" id="EKX43330"/>
    </source>
</evidence>
<feature type="domain" description="AB hydrolase-1" evidence="1">
    <location>
        <begin position="1"/>
        <end position="231"/>
    </location>
</feature>
<dbReference type="InterPro" id="IPR050228">
    <property type="entry name" value="Carboxylesterase_BioH"/>
</dbReference>
<feature type="non-terminal residue" evidence="2">
    <location>
        <position position="231"/>
    </location>
</feature>
<feature type="non-terminal residue" evidence="2">
    <location>
        <position position="1"/>
    </location>
</feature>
<dbReference type="SUPFAM" id="SSF53474">
    <property type="entry name" value="alpha/beta-Hydrolases"/>
    <property type="match status" value="1"/>
</dbReference>
<dbReference type="InterPro" id="IPR029058">
    <property type="entry name" value="AB_hydrolase_fold"/>
</dbReference>
<accession>L1J5I0</accession>
<dbReference type="EnsemblProtists" id="EKX43330">
    <property type="protein sequence ID" value="EKX43330"/>
    <property type="gene ID" value="GUITHDRAFT_42624"/>
</dbReference>
<name>L1J5I0_GUITC</name>
<dbReference type="PANTHER" id="PTHR43194">
    <property type="entry name" value="HYDROLASE ALPHA/BETA FOLD FAMILY"/>
    <property type="match status" value="1"/>
</dbReference>
<dbReference type="OMA" id="HWCYWEK"/>
<dbReference type="PaxDb" id="55529-EKX43330"/>
<dbReference type="OrthoDB" id="7130006at2759"/>